<keyword evidence="2" id="KW-1185">Reference proteome</keyword>
<gene>
    <name evidence="1" type="ORF">PMG71_13450</name>
</gene>
<dbReference type="Proteomes" id="UP001235303">
    <property type="component" value="Unassembled WGS sequence"/>
</dbReference>
<name>A0ABT7AV36_9CYAN</name>
<comment type="caution">
    <text evidence="1">The sequence shown here is derived from an EMBL/GenBank/DDBJ whole genome shotgun (WGS) entry which is preliminary data.</text>
</comment>
<dbReference type="InterPro" id="IPR029060">
    <property type="entry name" value="PIN-like_dom_sf"/>
</dbReference>
<dbReference type="EMBL" id="JAQOSP010000090">
    <property type="protein sequence ID" value="MDJ1170437.1"/>
    <property type="molecule type" value="Genomic_DNA"/>
</dbReference>
<evidence type="ECO:0000313" key="1">
    <source>
        <dbReference type="EMBL" id="MDJ1170437.1"/>
    </source>
</evidence>
<dbReference type="SUPFAM" id="SSF88723">
    <property type="entry name" value="PIN domain-like"/>
    <property type="match status" value="1"/>
</dbReference>
<protein>
    <submittedName>
        <fullName evidence="1">Type II toxin-antitoxin system VapC family toxin</fullName>
    </submittedName>
</protein>
<dbReference type="RefSeq" id="WP_283754194.1">
    <property type="nucleotide sequence ID" value="NZ_JAQOSP010000090.1"/>
</dbReference>
<dbReference type="Gene3D" id="3.40.50.1010">
    <property type="entry name" value="5'-nuclease"/>
    <property type="match status" value="1"/>
</dbReference>
<dbReference type="CDD" id="cd18687">
    <property type="entry name" value="PIN_VapC-like"/>
    <property type="match status" value="1"/>
</dbReference>
<organism evidence="1 2">
    <name type="scientific">Roseofilum acuticapitatum BLCC-M154</name>
    <dbReference type="NCBI Taxonomy" id="3022444"/>
    <lineage>
        <taxon>Bacteria</taxon>
        <taxon>Bacillati</taxon>
        <taxon>Cyanobacteriota</taxon>
        <taxon>Cyanophyceae</taxon>
        <taxon>Desertifilales</taxon>
        <taxon>Desertifilaceae</taxon>
        <taxon>Roseofilum</taxon>
        <taxon>Roseofilum acuticapitatum</taxon>
    </lineage>
</organism>
<proteinExistence type="predicted"/>
<accession>A0ABT7AV36</accession>
<reference evidence="1 2" key="1">
    <citation type="submission" date="2023-01" db="EMBL/GenBank/DDBJ databases">
        <title>Novel diversity within Roseofilum (Cyanobacteria; Desertifilaceae) from marine benthic mats with descriptions of four novel species.</title>
        <authorList>
            <person name="Wang Y."/>
            <person name="Berthold D.E."/>
            <person name="Hu J."/>
            <person name="Lefler F.W."/>
            <person name="Laughinghouse H.D. IV."/>
        </authorList>
    </citation>
    <scope>NUCLEOTIDE SEQUENCE [LARGE SCALE GENOMIC DNA]</scope>
    <source>
        <strain evidence="1 2">BLCC-M154</strain>
    </source>
</reference>
<sequence>MATKEVYNIMPSVYVETSVISYLTARPSRDLIIAGHQQITSEWWVTERPKFEIYISELVIQEARRGDPNAAQERLDLLETLAALKISPLALELSELFLRKATIPQTAAADSLHIAISVINGMDYLLTWNCKHIANAITRKKIEQICRERGYEPSVICTPEELMEDNDET</sequence>
<evidence type="ECO:0000313" key="2">
    <source>
        <dbReference type="Proteomes" id="UP001235303"/>
    </source>
</evidence>